<dbReference type="AlphaFoldDB" id="G7N0H6"/>
<dbReference type="Proteomes" id="UP000013456">
    <property type="component" value="Chromosome 8"/>
</dbReference>
<organism evidence="2">
    <name type="scientific">Macaca mulatta</name>
    <name type="common">Rhesus macaque</name>
    <dbReference type="NCBI Taxonomy" id="9544"/>
    <lineage>
        <taxon>Eukaryota</taxon>
        <taxon>Metazoa</taxon>
        <taxon>Chordata</taxon>
        <taxon>Craniata</taxon>
        <taxon>Vertebrata</taxon>
        <taxon>Euteleostomi</taxon>
        <taxon>Mammalia</taxon>
        <taxon>Eutheria</taxon>
        <taxon>Euarchontoglires</taxon>
        <taxon>Primates</taxon>
        <taxon>Haplorrhini</taxon>
        <taxon>Catarrhini</taxon>
        <taxon>Cercopithecidae</taxon>
        <taxon>Cercopithecinae</taxon>
        <taxon>Macaca</taxon>
    </lineage>
</organism>
<name>G7N0H6_MACMU</name>
<evidence type="ECO:0000256" key="1">
    <source>
        <dbReference type="SAM" id="MobiDB-lite"/>
    </source>
</evidence>
<dbReference type="EMBL" id="CM001260">
    <property type="protein sequence ID" value="EHH28278.1"/>
    <property type="molecule type" value="Genomic_DNA"/>
</dbReference>
<evidence type="ECO:0000313" key="2">
    <source>
        <dbReference type="EMBL" id="EHH28278.1"/>
    </source>
</evidence>
<proteinExistence type="predicted"/>
<feature type="region of interest" description="Disordered" evidence="1">
    <location>
        <begin position="1"/>
        <end position="43"/>
    </location>
</feature>
<sequence>MGQSLQEGRKQGRLPPAPSAHFSKHAHLASPSEVGGEPEVGSFSTSHVLLRSPLYSLNLQGSPGSLTFHSLSLRSTRTRLQPPNAYIVRPPC</sequence>
<reference evidence="2" key="1">
    <citation type="journal article" date="2011" name="Nat. Biotechnol.">
        <title>Genome sequencing and comparison of two nonhuman primate animal models, the cynomolgus and Chinese rhesus macaques.</title>
        <authorList>
            <person name="Yan G."/>
            <person name="Zhang G."/>
            <person name="Fang X."/>
            <person name="Zhang Y."/>
            <person name="Li C."/>
            <person name="Ling F."/>
            <person name="Cooper D.N."/>
            <person name="Li Q."/>
            <person name="Li Y."/>
            <person name="van Gool A.J."/>
            <person name="Du H."/>
            <person name="Chen J."/>
            <person name="Chen R."/>
            <person name="Zhang P."/>
            <person name="Huang Z."/>
            <person name="Thompson J.R."/>
            <person name="Meng Y."/>
            <person name="Bai Y."/>
            <person name="Wang J."/>
            <person name="Zhuo M."/>
            <person name="Wang T."/>
            <person name="Huang Y."/>
            <person name="Wei L."/>
            <person name="Li J."/>
            <person name="Wang Z."/>
            <person name="Hu H."/>
            <person name="Yang P."/>
            <person name="Le L."/>
            <person name="Stenson P.D."/>
            <person name="Li B."/>
            <person name="Liu X."/>
            <person name="Ball E.V."/>
            <person name="An N."/>
            <person name="Huang Q."/>
            <person name="Zhang Y."/>
            <person name="Fan W."/>
            <person name="Zhang X."/>
            <person name="Li Y."/>
            <person name="Wang W."/>
            <person name="Katze M.G."/>
            <person name="Su B."/>
            <person name="Nielsen R."/>
            <person name="Yang H."/>
            <person name="Wang J."/>
            <person name="Wang X."/>
            <person name="Wang J."/>
        </authorList>
    </citation>
    <scope>NUCLEOTIDE SEQUENCE [LARGE SCALE GENOMIC DNA]</scope>
    <source>
        <strain evidence="2">CR-5</strain>
    </source>
</reference>
<protein>
    <submittedName>
        <fullName evidence="2">Uncharacterized protein</fullName>
    </submittedName>
</protein>
<gene>
    <name evidence="2" type="ORF">EGK_18684</name>
</gene>
<accession>G7N0H6</accession>